<dbReference type="GO" id="GO:0000234">
    <property type="term" value="F:phosphoethanolamine N-methyltransferase activity"/>
    <property type="evidence" value="ECO:0007669"/>
    <property type="project" value="UniProtKB-EC"/>
</dbReference>
<dbReference type="EC" id="2.1.1.103" evidence="5"/>
<dbReference type="PANTHER" id="PTHR44307">
    <property type="entry name" value="PHOSPHOETHANOLAMINE METHYLTRANSFERASE"/>
    <property type="match status" value="1"/>
</dbReference>
<evidence type="ECO:0000256" key="2">
    <source>
        <dbReference type="ARBA" id="ARBA00005189"/>
    </source>
</evidence>
<evidence type="ECO:0000256" key="7">
    <source>
        <dbReference type="ARBA" id="ARBA00047841"/>
    </source>
</evidence>
<feature type="region of interest" description="Disordered" evidence="8">
    <location>
        <begin position="1"/>
        <end position="25"/>
    </location>
</feature>
<evidence type="ECO:0000256" key="3">
    <source>
        <dbReference type="ARBA" id="ARBA00022603"/>
    </source>
</evidence>
<reference evidence="10" key="1">
    <citation type="submission" date="2021-01" db="EMBL/GenBank/DDBJ databases">
        <authorList>
            <person name="Corre E."/>
            <person name="Pelletier E."/>
            <person name="Niang G."/>
            <person name="Scheremetjew M."/>
            <person name="Finn R."/>
            <person name="Kale V."/>
            <person name="Holt S."/>
            <person name="Cochrane G."/>
            <person name="Meng A."/>
            <person name="Brown T."/>
            <person name="Cohen L."/>
        </authorList>
    </citation>
    <scope>NUCLEOTIDE SEQUENCE</scope>
    <source>
        <strain evidence="10">CCMP645</strain>
    </source>
</reference>
<proteinExistence type="predicted"/>
<gene>
    <name evidence="10" type="ORF">PCAR00345_LOCUS15846</name>
</gene>
<dbReference type="EMBL" id="HBIZ01025017">
    <property type="protein sequence ID" value="CAE0763234.1"/>
    <property type="molecule type" value="Transcribed_RNA"/>
</dbReference>
<feature type="domain" description="Methyltransferase type 11" evidence="9">
    <location>
        <begin position="91"/>
        <end position="188"/>
    </location>
</feature>
<evidence type="ECO:0000259" key="9">
    <source>
        <dbReference type="Pfam" id="PF08241"/>
    </source>
</evidence>
<evidence type="ECO:0000256" key="6">
    <source>
        <dbReference type="ARBA" id="ARBA00047619"/>
    </source>
</evidence>
<name>A0A7S4EZD0_CHRCT</name>
<dbReference type="Pfam" id="PF08241">
    <property type="entry name" value="Methyltransf_11"/>
    <property type="match status" value="1"/>
</dbReference>
<evidence type="ECO:0000256" key="4">
    <source>
        <dbReference type="ARBA" id="ARBA00022679"/>
    </source>
</evidence>
<evidence type="ECO:0000313" key="10">
    <source>
        <dbReference type="EMBL" id="CAE0763234.1"/>
    </source>
</evidence>
<comment type="pathway">
    <text evidence="1">Phospholipid metabolism; phosphatidylcholine biosynthesis.</text>
</comment>
<sequence>MSLDGKPSRAETRKVSGGSSQGSDECISSAAYNRAPLLLSLEPNGEGEWAITSTWCNIGLWEEGDSFRIACERLACTLADAAALSQTDIVLDIGVGYGDQAALWCERFGVNRVIAVEVNPVAVAEARQRLGPHKNVEVVHASATALPEPVRSTGFDVLLSLDCAYHFDSREAFLERTLPLVKSGGRFAAIDLLPTPVPRAHLFKRLLQLVVAKLVDIPVANLHDTALYESHLRRNGCACIRLQALDQHATFASLGAHAFKQRRRLRGRLSLSQSVFLRIISTLMHSVTRFDLFSLVLVTAQKGDMPSQRDDEPGYK</sequence>
<evidence type="ECO:0000256" key="5">
    <source>
        <dbReference type="ARBA" id="ARBA00035674"/>
    </source>
</evidence>
<organism evidence="10">
    <name type="scientific">Chrysotila carterae</name>
    <name type="common">Marine alga</name>
    <name type="synonym">Syracosphaera carterae</name>
    <dbReference type="NCBI Taxonomy" id="13221"/>
    <lineage>
        <taxon>Eukaryota</taxon>
        <taxon>Haptista</taxon>
        <taxon>Haptophyta</taxon>
        <taxon>Prymnesiophyceae</taxon>
        <taxon>Isochrysidales</taxon>
        <taxon>Isochrysidaceae</taxon>
        <taxon>Chrysotila</taxon>
    </lineage>
</organism>
<protein>
    <recommendedName>
        <fullName evidence="5">phosphoethanolamine N-methyltransferase</fullName>
        <ecNumber evidence="5">2.1.1.103</ecNumber>
    </recommendedName>
</protein>
<evidence type="ECO:0000256" key="8">
    <source>
        <dbReference type="SAM" id="MobiDB-lite"/>
    </source>
</evidence>
<dbReference type="InterPro" id="IPR029063">
    <property type="entry name" value="SAM-dependent_MTases_sf"/>
</dbReference>
<dbReference type="AlphaFoldDB" id="A0A7S4EZD0"/>
<evidence type="ECO:0000256" key="1">
    <source>
        <dbReference type="ARBA" id="ARBA00004969"/>
    </source>
</evidence>
<dbReference type="CDD" id="cd02440">
    <property type="entry name" value="AdoMet_MTases"/>
    <property type="match status" value="1"/>
</dbReference>
<dbReference type="InterPro" id="IPR013216">
    <property type="entry name" value="Methyltransf_11"/>
</dbReference>
<dbReference type="Gene3D" id="3.40.50.150">
    <property type="entry name" value="Vaccinia Virus protein VP39"/>
    <property type="match status" value="1"/>
</dbReference>
<accession>A0A7S4EZD0</accession>
<keyword evidence="3" id="KW-0489">Methyltransferase</keyword>
<dbReference type="PANTHER" id="PTHR44307:SF2">
    <property type="entry name" value="PHOSPHOETHANOLAMINE METHYLTRANSFERASE ISOFORM X1"/>
    <property type="match status" value="1"/>
</dbReference>
<dbReference type="SUPFAM" id="SSF53335">
    <property type="entry name" value="S-adenosyl-L-methionine-dependent methyltransferases"/>
    <property type="match status" value="1"/>
</dbReference>
<comment type="pathway">
    <text evidence="2">Lipid metabolism.</text>
</comment>
<keyword evidence="4" id="KW-0808">Transferase</keyword>
<dbReference type="GO" id="GO:0032259">
    <property type="term" value="P:methylation"/>
    <property type="evidence" value="ECO:0007669"/>
    <property type="project" value="UniProtKB-KW"/>
</dbReference>
<feature type="compositionally biased region" description="Basic and acidic residues" evidence="8">
    <location>
        <begin position="1"/>
        <end position="14"/>
    </location>
</feature>
<comment type="catalytic activity">
    <reaction evidence="6">
        <text>N,N-dimethylethanolamine phosphate + S-adenosyl-L-methionine = phosphocholine + S-adenosyl-L-homocysteine + H(+)</text>
        <dbReference type="Rhea" id="RHEA:25325"/>
        <dbReference type="ChEBI" id="CHEBI:15378"/>
        <dbReference type="ChEBI" id="CHEBI:57856"/>
        <dbReference type="ChEBI" id="CHEBI:58641"/>
        <dbReference type="ChEBI" id="CHEBI:59789"/>
        <dbReference type="ChEBI" id="CHEBI:295975"/>
        <dbReference type="EC" id="2.1.1.103"/>
    </reaction>
    <physiologicalReaction direction="left-to-right" evidence="6">
        <dbReference type="Rhea" id="RHEA:25326"/>
    </physiologicalReaction>
</comment>
<comment type="catalytic activity">
    <reaction evidence="7">
        <text>N-methylethanolamine phosphate + S-adenosyl-L-methionine = N,N-dimethylethanolamine phosphate + S-adenosyl-L-homocysteine + H(+)</text>
        <dbReference type="Rhea" id="RHEA:25321"/>
        <dbReference type="ChEBI" id="CHEBI:15378"/>
        <dbReference type="ChEBI" id="CHEBI:57781"/>
        <dbReference type="ChEBI" id="CHEBI:57856"/>
        <dbReference type="ChEBI" id="CHEBI:58641"/>
        <dbReference type="ChEBI" id="CHEBI:59789"/>
        <dbReference type="EC" id="2.1.1.103"/>
    </reaction>
    <physiologicalReaction direction="left-to-right" evidence="7">
        <dbReference type="Rhea" id="RHEA:25322"/>
    </physiologicalReaction>
</comment>